<dbReference type="InterPro" id="IPR032632">
    <property type="entry name" value="Peptidase_M16_M"/>
</dbReference>
<feature type="region of interest" description="Disordered" evidence="8">
    <location>
        <begin position="98"/>
        <end position="136"/>
    </location>
</feature>
<accession>A0A8D8V7R3</accession>
<dbReference type="GO" id="GO:0004222">
    <property type="term" value="F:metalloendopeptidase activity"/>
    <property type="evidence" value="ECO:0007669"/>
    <property type="project" value="InterPro"/>
</dbReference>
<evidence type="ECO:0000256" key="1">
    <source>
        <dbReference type="ARBA" id="ARBA00007261"/>
    </source>
</evidence>
<evidence type="ECO:0000259" key="10">
    <source>
        <dbReference type="Pfam" id="PF05193"/>
    </source>
</evidence>
<keyword evidence="2" id="KW-0645">Protease</keyword>
<dbReference type="InterPro" id="IPR050626">
    <property type="entry name" value="Peptidase_M16"/>
</dbReference>
<dbReference type="EMBL" id="HBUF01357439">
    <property type="protein sequence ID" value="CAG6718482.1"/>
    <property type="molecule type" value="Transcribed_RNA"/>
</dbReference>
<dbReference type="EMBL" id="HBUF01357440">
    <property type="protein sequence ID" value="CAG6718484.1"/>
    <property type="molecule type" value="Transcribed_RNA"/>
</dbReference>
<dbReference type="Pfam" id="PF05193">
    <property type="entry name" value="Peptidase_M16_C"/>
    <property type="match status" value="2"/>
</dbReference>
<evidence type="ECO:0000256" key="5">
    <source>
        <dbReference type="ARBA" id="ARBA00022833"/>
    </source>
</evidence>
<dbReference type="PANTHER" id="PTHR43690:SF18">
    <property type="entry name" value="INSULIN-DEGRADING ENZYME-RELATED"/>
    <property type="match status" value="1"/>
</dbReference>
<evidence type="ECO:0000256" key="2">
    <source>
        <dbReference type="ARBA" id="ARBA00022670"/>
    </source>
</evidence>
<reference evidence="12" key="1">
    <citation type="submission" date="2021-05" db="EMBL/GenBank/DDBJ databases">
        <authorList>
            <person name="Alioto T."/>
            <person name="Alioto T."/>
            <person name="Gomez Garrido J."/>
        </authorList>
    </citation>
    <scope>NUCLEOTIDE SEQUENCE</scope>
</reference>
<dbReference type="InterPro" id="IPR011249">
    <property type="entry name" value="Metalloenz_LuxS/M16"/>
</dbReference>
<dbReference type="AlphaFoldDB" id="A0A8D8V7R3"/>
<evidence type="ECO:0000259" key="11">
    <source>
        <dbReference type="Pfam" id="PF16187"/>
    </source>
</evidence>
<feature type="domain" description="Peptidase M16 middle/third" evidence="11">
    <location>
        <begin position="503"/>
        <end position="812"/>
    </location>
</feature>
<dbReference type="PROSITE" id="PS00143">
    <property type="entry name" value="INSULINASE"/>
    <property type="match status" value="1"/>
</dbReference>
<dbReference type="FunFam" id="3.30.830.10:FF:000005">
    <property type="entry name" value="nardilysin isoform X1"/>
    <property type="match status" value="1"/>
</dbReference>
<evidence type="ECO:0000256" key="6">
    <source>
        <dbReference type="ARBA" id="ARBA00023049"/>
    </source>
</evidence>
<dbReference type="GO" id="GO:0046872">
    <property type="term" value="F:metal ion binding"/>
    <property type="evidence" value="ECO:0007669"/>
    <property type="project" value="UniProtKB-KW"/>
</dbReference>
<sequence>MIVSHLLFSTRLSFIRKLFGNTTQLSLRICSQSVHLPYRFSKMDTNGSKKEEPFRRLEVPVKGLCDRYEYSVIQLKNGLTALLISDVDNLITLNADEENSLSKEVQSDSEESGDESASSESDSEMEVDEEEGVKKSSDEKLAALSLSVGVGSFCDGKIPGLAHFLEHMVFMGSEKYPEENDFDAFLSTRGGSSNASTEYEYTTFYFEVPEPHLKSSMDIFSNFFISPLLRRDSIQNEMEIVDSEFQSSILNDTCRLEQLLATTCTAQNPAGKFVWGNMDTLGSAGVDEAELYAALQEFRRRYYVADRMTLALQARLDMATLESWVVEHFSGIPSSPSDLVEIPSTLPMPQSTQAKQGPRPTPRFTVETPFELDRWNRFYTVKPVDDINILYLTWFTPPVQDLYPIKPLDMLSWMIGHEGKGSIMSYLRQRHLATELEAGYQDSGFDYNHIYTLFQINVTLTDQGLTQIKHIIDIVFQYISLLNQSPITEAMYQEVAQIHRIGFDYSSTKSSSDYTEQLSQNMLYFPSGEYLTGPALYTRHSPSTIQAMLDCFTPARLNIALQSSIVCKRPDQVGVLDGIVCKRPGVENGGVPGGLNLDQVEKWFQTEYRVDAIDESCLREWTNVRTTDPALFLPARNQFVATSFDLYPIGNETTESSKYPEPLLKTDQMELWFKQTIKYKLPKTNVYFVLEMPHVKESAQTSVLLDVYLCALNVILQEKTYDAYLAQYFVTVCRGEYGIHVSCNGFSQHMHQFVDIVLTHIKTVDVSRDLFNVCRETLLRQYINNLKDTEVLRRCLRMGILIKTSYMVEDKYRILRDDITYEQLMNFQSTLYDRMFVKCLVMGNITRESALSLSTLCTSRLPFTPLDPSERREIRVTELERCEKIVRVRSLNEKDPNCSVLNYYQSSQVQGTMRESCVIELLVEIVAEPLFDTLRTKMKLGYYVNATVRDTFGVLGISIVVDSQVHKYSVDDIQSKIHGFISRYVRDNEASIAENYGAIVETVVKKKNMAEVNLKEESSRHFEEIKLNDYQFDRQEKEIELIKQIPLSEVRDWIDNNIVNQGRKLLSIQVVGDGDGTNDAAVSKETEQQAMSTTTTTTICATFTESYPSSTSNICIASLGTSSTQVCW</sequence>
<dbReference type="InterPro" id="IPR007863">
    <property type="entry name" value="Peptidase_M16_C"/>
</dbReference>
<dbReference type="PANTHER" id="PTHR43690">
    <property type="entry name" value="NARDILYSIN"/>
    <property type="match status" value="1"/>
</dbReference>
<name>A0A8D8V7R3_9HEMI</name>
<feature type="domain" description="Peptidase M16 N-terminal" evidence="9">
    <location>
        <begin position="136"/>
        <end position="264"/>
    </location>
</feature>
<evidence type="ECO:0000256" key="4">
    <source>
        <dbReference type="ARBA" id="ARBA00022801"/>
    </source>
</evidence>
<keyword evidence="6" id="KW-0482">Metalloprotease</keyword>
<dbReference type="InterPro" id="IPR001431">
    <property type="entry name" value="Pept_M16_Zn_BS"/>
</dbReference>
<evidence type="ECO:0000313" key="12">
    <source>
        <dbReference type="EMBL" id="CAG6718484.1"/>
    </source>
</evidence>
<dbReference type="SUPFAM" id="SSF63411">
    <property type="entry name" value="LuxS/MPP-like metallohydrolase"/>
    <property type="match status" value="4"/>
</dbReference>
<feature type="domain" description="Peptidase M16 C-terminal" evidence="10">
    <location>
        <begin position="818"/>
        <end position="978"/>
    </location>
</feature>
<keyword evidence="4" id="KW-0378">Hydrolase</keyword>
<feature type="domain" description="Peptidase M16 C-terminal" evidence="10">
    <location>
        <begin position="293"/>
        <end position="494"/>
    </location>
</feature>
<dbReference type="Pfam" id="PF00675">
    <property type="entry name" value="Peptidase_M16"/>
    <property type="match status" value="1"/>
</dbReference>
<evidence type="ECO:0000256" key="8">
    <source>
        <dbReference type="SAM" id="MobiDB-lite"/>
    </source>
</evidence>
<protein>
    <submittedName>
        <fullName evidence="12">Nardilysin</fullName>
    </submittedName>
</protein>
<keyword evidence="5" id="KW-0862">Zinc</keyword>
<evidence type="ECO:0000259" key="9">
    <source>
        <dbReference type="Pfam" id="PF00675"/>
    </source>
</evidence>
<organism evidence="12">
    <name type="scientific">Cacopsylla melanoneura</name>
    <dbReference type="NCBI Taxonomy" id="428564"/>
    <lineage>
        <taxon>Eukaryota</taxon>
        <taxon>Metazoa</taxon>
        <taxon>Ecdysozoa</taxon>
        <taxon>Arthropoda</taxon>
        <taxon>Hexapoda</taxon>
        <taxon>Insecta</taxon>
        <taxon>Pterygota</taxon>
        <taxon>Neoptera</taxon>
        <taxon>Paraneoptera</taxon>
        <taxon>Hemiptera</taxon>
        <taxon>Sternorrhyncha</taxon>
        <taxon>Psylloidea</taxon>
        <taxon>Psyllidae</taxon>
        <taxon>Psyllinae</taxon>
        <taxon>Cacopsylla</taxon>
    </lineage>
</organism>
<dbReference type="Pfam" id="PF16187">
    <property type="entry name" value="Peptidase_M16_M"/>
    <property type="match status" value="1"/>
</dbReference>
<dbReference type="GO" id="GO:0006508">
    <property type="term" value="P:proteolysis"/>
    <property type="evidence" value="ECO:0007669"/>
    <property type="project" value="UniProtKB-KW"/>
</dbReference>
<comment type="similarity">
    <text evidence="1 7">Belongs to the peptidase M16 family.</text>
</comment>
<keyword evidence="3" id="KW-0479">Metal-binding</keyword>
<feature type="compositionally biased region" description="Acidic residues" evidence="8">
    <location>
        <begin position="121"/>
        <end position="131"/>
    </location>
</feature>
<evidence type="ECO:0000256" key="3">
    <source>
        <dbReference type="ARBA" id="ARBA00022723"/>
    </source>
</evidence>
<dbReference type="InterPro" id="IPR011765">
    <property type="entry name" value="Pept_M16_N"/>
</dbReference>
<dbReference type="EMBL" id="HBUF01357441">
    <property type="protein sequence ID" value="CAG6718486.1"/>
    <property type="molecule type" value="Transcribed_RNA"/>
</dbReference>
<dbReference type="Gene3D" id="3.30.830.10">
    <property type="entry name" value="Metalloenzyme, LuxS/M16 peptidase-like"/>
    <property type="match status" value="4"/>
</dbReference>
<proteinExistence type="inferred from homology"/>
<evidence type="ECO:0000256" key="7">
    <source>
        <dbReference type="RuleBase" id="RU004447"/>
    </source>
</evidence>